<protein>
    <submittedName>
        <fullName evidence="8">16S rRNA (Cytosine967-C5)-methyltransferase</fullName>
        <ecNumber evidence="8">2.1.1.176</ecNumber>
    </submittedName>
</protein>
<dbReference type="InterPro" id="IPR049560">
    <property type="entry name" value="MeTrfase_RsmB-F_NOP2_cat"/>
</dbReference>
<dbReference type="CDD" id="cd02440">
    <property type="entry name" value="AdoMet_MTases"/>
    <property type="match status" value="1"/>
</dbReference>
<keyword evidence="3 5" id="KW-0949">S-adenosyl-L-methionine</keyword>
<dbReference type="InterPro" id="IPR006027">
    <property type="entry name" value="NusB_RsmB_TIM44"/>
</dbReference>
<comment type="caution">
    <text evidence="8">The sequence shown here is derived from an EMBL/GenBank/DDBJ whole genome shotgun (WGS) entry which is preliminary data.</text>
</comment>
<proteinExistence type="inferred from homology"/>
<feature type="binding site" evidence="5">
    <location>
        <position position="293"/>
    </location>
    <ligand>
        <name>S-adenosyl-L-methionine</name>
        <dbReference type="ChEBI" id="CHEBI:59789"/>
    </ligand>
</feature>
<sequence length="429" mass="44768">MDPQPTQGKPRPDRDAGEGVPARGAALRILDSVLRKGLPLESALDRAAQNLTLPADRALAHAITAAVLRHLDDLDALIDGATARPLPNDAKARMALRIALAQRLVLGTPAHAAIATVLPLVDGGPRKLVHGVFGTLSRSDARLPDPPNLPAAVAERWRIAWGDAVVAAAARLAAMPAPLDLSFASGEGAIEGGLSLAPRHLRLPAGARPTELPGFAEGAFWVQDIAASLPARLLGEGRGRRVIDLCAAPGGKTLQLAAADWRVTAVDLSADRLKRLRANLARTHLAADVIVADALTFTPAAPAEAVLLDAPCSATGIFRRHPDVLHRVRPKAIAALAERQQAMLSRAAAATAPGGTLLYSVCSLEPEEGEQAIEAFLTRHARFAIDPVEAAELPEGITPAAIGTVRVLPGMIEAAGGADGFFIARLKKK</sequence>
<feature type="region of interest" description="Disordered" evidence="6">
    <location>
        <begin position="1"/>
        <end position="21"/>
    </location>
</feature>
<feature type="binding site" evidence="5">
    <location>
        <position position="267"/>
    </location>
    <ligand>
        <name>S-adenosyl-L-methionine</name>
        <dbReference type="ChEBI" id="CHEBI:59789"/>
    </ligand>
</feature>
<evidence type="ECO:0000313" key="9">
    <source>
        <dbReference type="Proteomes" id="UP000727456"/>
    </source>
</evidence>
<evidence type="ECO:0000256" key="5">
    <source>
        <dbReference type="PROSITE-ProRule" id="PRU01023"/>
    </source>
</evidence>
<reference evidence="8 9" key="1">
    <citation type="submission" date="2020-03" db="EMBL/GenBank/DDBJ databases">
        <title>Genomic Encyclopedia of Type Strains, Phase III (KMG-III): the genomes of soil and plant-associated and newly described type strains.</title>
        <authorList>
            <person name="Whitman W."/>
        </authorList>
    </citation>
    <scope>NUCLEOTIDE SEQUENCE [LARGE SCALE GENOMIC DNA]</scope>
    <source>
        <strain evidence="8 9">CECT 8804</strain>
    </source>
</reference>
<dbReference type="PANTHER" id="PTHR22807">
    <property type="entry name" value="NOP2 YEAST -RELATED NOL1/NOP2/FMU SUN DOMAIN-CONTAINING"/>
    <property type="match status" value="1"/>
</dbReference>
<dbReference type="Pfam" id="PF01189">
    <property type="entry name" value="Methyltr_RsmB-F"/>
    <property type="match status" value="1"/>
</dbReference>
<dbReference type="GO" id="GO:0008168">
    <property type="term" value="F:methyltransferase activity"/>
    <property type="evidence" value="ECO:0007669"/>
    <property type="project" value="UniProtKB-KW"/>
</dbReference>
<dbReference type="GO" id="GO:0032259">
    <property type="term" value="P:methylation"/>
    <property type="evidence" value="ECO:0007669"/>
    <property type="project" value="UniProtKB-KW"/>
</dbReference>
<dbReference type="Proteomes" id="UP000727456">
    <property type="component" value="Unassembled WGS sequence"/>
</dbReference>
<accession>A0ABX0TPK7</accession>
<keyword evidence="2 5" id="KW-0808">Transferase</keyword>
<dbReference type="SUPFAM" id="SSF48013">
    <property type="entry name" value="NusB-like"/>
    <property type="match status" value="1"/>
</dbReference>
<feature type="binding site" evidence="5">
    <location>
        <position position="309"/>
    </location>
    <ligand>
        <name>S-adenosyl-L-methionine</name>
        <dbReference type="ChEBI" id="CHEBI:59789"/>
    </ligand>
</feature>
<evidence type="ECO:0000256" key="2">
    <source>
        <dbReference type="ARBA" id="ARBA00022679"/>
    </source>
</evidence>
<feature type="active site" description="Nucleophile" evidence="5">
    <location>
        <position position="362"/>
    </location>
</feature>
<gene>
    <name evidence="8" type="ORF">FHS31_001060</name>
</gene>
<feature type="binding site" evidence="5">
    <location>
        <begin position="246"/>
        <end position="252"/>
    </location>
    <ligand>
        <name>S-adenosyl-L-methionine</name>
        <dbReference type="ChEBI" id="CHEBI:59789"/>
    </ligand>
</feature>
<dbReference type="Gene3D" id="3.40.50.150">
    <property type="entry name" value="Vaccinia Virus protein VP39"/>
    <property type="match status" value="1"/>
</dbReference>
<dbReference type="EC" id="2.1.1.176" evidence="8"/>
<dbReference type="Pfam" id="PF01029">
    <property type="entry name" value="NusB"/>
    <property type="match status" value="1"/>
</dbReference>
<dbReference type="PRINTS" id="PR02008">
    <property type="entry name" value="RCMTFAMILY"/>
</dbReference>
<comment type="similarity">
    <text evidence="5">Belongs to the class I-like SAM-binding methyltransferase superfamily. RsmB/NOP family.</text>
</comment>
<keyword evidence="9" id="KW-1185">Reference proteome</keyword>
<dbReference type="InterPro" id="IPR023267">
    <property type="entry name" value="RCMT"/>
</dbReference>
<dbReference type="EMBL" id="JAAOZC010000002">
    <property type="protein sequence ID" value="NIJ07464.1"/>
    <property type="molecule type" value="Genomic_DNA"/>
</dbReference>
<keyword evidence="1 5" id="KW-0489">Methyltransferase</keyword>
<dbReference type="RefSeq" id="WP_167072325.1">
    <property type="nucleotide sequence ID" value="NZ_JAAOZC010000002.1"/>
</dbReference>
<dbReference type="PANTHER" id="PTHR22807:SF61">
    <property type="entry name" value="NOL1_NOP2_SUN FAMILY PROTEIN _ ANTITERMINATION NUSB DOMAIN-CONTAINING PROTEIN"/>
    <property type="match status" value="1"/>
</dbReference>
<dbReference type="InterPro" id="IPR001678">
    <property type="entry name" value="MeTrfase_RsmB-F_NOP2_dom"/>
</dbReference>
<evidence type="ECO:0000256" key="1">
    <source>
        <dbReference type="ARBA" id="ARBA00022603"/>
    </source>
</evidence>
<evidence type="ECO:0000313" key="8">
    <source>
        <dbReference type="EMBL" id="NIJ07464.1"/>
    </source>
</evidence>
<feature type="domain" description="SAM-dependent MTase RsmB/NOP-type" evidence="7">
    <location>
        <begin position="148"/>
        <end position="429"/>
    </location>
</feature>
<evidence type="ECO:0000256" key="6">
    <source>
        <dbReference type="SAM" id="MobiDB-lite"/>
    </source>
</evidence>
<dbReference type="PROSITE" id="PS51686">
    <property type="entry name" value="SAM_MT_RSMB_NOP"/>
    <property type="match status" value="1"/>
</dbReference>
<organism evidence="8 9">
    <name type="scientific">Sphingomonas vulcanisoli</name>
    <dbReference type="NCBI Taxonomy" id="1658060"/>
    <lineage>
        <taxon>Bacteria</taxon>
        <taxon>Pseudomonadati</taxon>
        <taxon>Pseudomonadota</taxon>
        <taxon>Alphaproteobacteria</taxon>
        <taxon>Sphingomonadales</taxon>
        <taxon>Sphingomonadaceae</taxon>
        <taxon>Sphingomonas</taxon>
    </lineage>
</organism>
<dbReference type="InterPro" id="IPR035926">
    <property type="entry name" value="NusB-like_sf"/>
</dbReference>
<keyword evidence="4 5" id="KW-0694">RNA-binding</keyword>
<evidence type="ECO:0000256" key="3">
    <source>
        <dbReference type="ARBA" id="ARBA00022691"/>
    </source>
</evidence>
<name>A0ABX0TPK7_9SPHN</name>
<dbReference type="InterPro" id="IPR029063">
    <property type="entry name" value="SAM-dependent_MTases_sf"/>
</dbReference>
<dbReference type="Gene3D" id="1.10.940.10">
    <property type="entry name" value="NusB-like"/>
    <property type="match status" value="1"/>
</dbReference>
<evidence type="ECO:0000259" key="7">
    <source>
        <dbReference type="PROSITE" id="PS51686"/>
    </source>
</evidence>
<dbReference type="SUPFAM" id="SSF53335">
    <property type="entry name" value="S-adenosyl-L-methionine-dependent methyltransferases"/>
    <property type="match status" value="1"/>
</dbReference>
<evidence type="ECO:0000256" key="4">
    <source>
        <dbReference type="ARBA" id="ARBA00022884"/>
    </source>
</evidence>